<evidence type="ECO:0000313" key="2">
    <source>
        <dbReference type="Proteomes" id="UP000199400"/>
    </source>
</evidence>
<keyword evidence="2" id="KW-1185">Reference proteome</keyword>
<gene>
    <name evidence="1" type="ORF">SAMN02745121_03774</name>
</gene>
<reference evidence="2" key="1">
    <citation type="submission" date="2016-10" db="EMBL/GenBank/DDBJ databases">
        <authorList>
            <person name="Varghese N."/>
            <person name="Submissions S."/>
        </authorList>
    </citation>
    <scope>NUCLEOTIDE SEQUENCE [LARGE SCALE GENOMIC DNA]</scope>
    <source>
        <strain evidence="2">ATCC 25963</strain>
    </source>
</reference>
<sequence length="109" mass="11220">MAASPLLLALLGGLLIGAAALPWPVAAGRIAGARGICSALRRRAGARARRLEFVLTGAVLRILSPETWPKRLPQSAPAVAPAGLLLGRGVVAWYVAGRSLSPRIEAPSP</sequence>
<dbReference type="AlphaFoldDB" id="A0A1I1ZDT7"/>
<name>A0A1I1ZDT7_9BACT</name>
<dbReference type="STRING" id="54.SAMN02745121_03774"/>
<dbReference type="Proteomes" id="UP000199400">
    <property type="component" value="Unassembled WGS sequence"/>
</dbReference>
<dbReference type="EMBL" id="FOMX01000011">
    <property type="protein sequence ID" value="SFE29869.1"/>
    <property type="molecule type" value="Genomic_DNA"/>
</dbReference>
<accession>A0A1I1ZDT7</accession>
<protein>
    <submittedName>
        <fullName evidence="1">Uncharacterized protein</fullName>
    </submittedName>
</protein>
<organism evidence="1 2">
    <name type="scientific">Nannocystis exedens</name>
    <dbReference type="NCBI Taxonomy" id="54"/>
    <lineage>
        <taxon>Bacteria</taxon>
        <taxon>Pseudomonadati</taxon>
        <taxon>Myxococcota</taxon>
        <taxon>Polyangia</taxon>
        <taxon>Nannocystales</taxon>
        <taxon>Nannocystaceae</taxon>
        <taxon>Nannocystis</taxon>
    </lineage>
</organism>
<proteinExistence type="predicted"/>
<dbReference type="RefSeq" id="WP_096332691.1">
    <property type="nucleotide sequence ID" value="NZ_FOMX01000011.1"/>
</dbReference>
<evidence type="ECO:0000313" key="1">
    <source>
        <dbReference type="EMBL" id="SFE29869.1"/>
    </source>
</evidence>